<evidence type="ECO:0000259" key="12">
    <source>
        <dbReference type="SMART" id="SM00836"/>
    </source>
</evidence>
<dbReference type="Pfam" id="PF03485">
    <property type="entry name" value="Arg_tRNA_synt_N"/>
    <property type="match status" value="1"/>
</dbReference>
<dbReference type="PRINTS" id="PR01038">
    <property type="entry name" value="TRNASYNTHARG"/>
</dbReference>
<evidence type="ECO:0000256" key="6">
    <source>
        <dbReference type="ARBA" id="ARBA00022840"/>
    </source>
</evidence>
<dbReference type="InterPro" id="IPR001278">
    <property type="entry name" value="Arg-tRNA-ligase"/>
</dbReference>
<name>A0A2H0TD02_9BACT</name>
<dbReference type="EMBL" id="PFCO01000008">
    <property type="protein sequence ID" value="PIR69431.1"/>
    <property type="molecule type" value="Genomic_DNA"/>
</dbReference>
<evidence type="ECO:0000259" key="13">
    <source>
        <dbReference type="SMART" id="SM01016"/>
    </source>
</evidence>
<dbReference type="Gene3D" id="1.10.730.10">
    <property type="entry name" value="Isoleucyl-tRNA Synthetase, Domain 1"/>
    <property type="match status" value="1"/>
</dbReference>
<sequence length="526" mass="59585">MKSAYNIVMSLRTRIQKSIEKAAPGIDVTVEVPQRPEHGDYATNAAFLLTQKSISSKDAAQNLVQNIDSALFEKIDIAGAGFINFFLKKELLYGELETIRKEKLSYGTGEKKQKKIQVECISANPTGPITLGNGRGAFLGDTLARALKHAGFTVETEYYVNDAKASKQISDLGKTALGEESAYPYIEELYLQEHPNIKKEIEGMTAAEAGHTLAQFIQKENEKTLQDIGIHTDVFFHEQELFDKKKVRAAVDLLKKHNLDYEKDGALWLRTSAHGDTEDRVIIRNTGEPTYFLTDLAYHLNKFTDRKFNTVIDIWGADHHGYAPRLQAALRALGIRDEQFRVIITQLVRLTENGKEVRMSKRTGQFETLADFVNDIGIDAARYFFLEKSPDTHMDFDLGIAREHSAKNPVYYIQYAHARIASILNEAQSQKHPDYALLTEQKELALIKHMAQFPDVIEDAARTFQVHHIPRYAYELAHAFHDFYEEHHVIQENKELEAARAALVEGVQTVLQNTLHILGIHAPEHM</sequence>
<evidence type="ECO:0000313" key="14">
    <source>
        <dbReference type="EMBL" id="PIR69431.1"/>
    </source>
</evidence>
<dbReference type="PANTHER" id="PTHR11956">
    <property type="entry name" value="ARGINYL-TRNA SYNTHETASE"/>
    <property type="match status" value="1"/>
</dbReference>
<dbReference type="SMART" id="SM01016">
    <property type="entry name" value="Arg_tRNA_synt_N"/>
    <property type="match status" value="1"/>
</dbReference>
<dbReference type="InterPro" id="IPR009080">
    <property type="entry name" value="tRNAsynth_Ia_anticodon-bd"/>
</dbReference>
<dbReference type="FunFam" id="1.10.730.10:FF:000008">
    <property type="entry name" value="Arginine--tRNA ligase"/>
    <property type="match status" value="1"/>
</dbReference>
<reference evidence="15" key="1">
    <citation type="submission" date="2017-09" db="EMBL/GenBank/DDBJ databases">
        <title>Depth-based differentiation of microbial function through sediment-hosted aquifers and enrichment of novel symbionts in the deep terrestrial subsurface.</title>
        <authorList>
            <person name="Probst A.J."/>
            <person name="Ladd B."/>
            <person name="Jarett J.K."/>
            <person name="Geller-Mcgrath D.E."/>
            <person name="Sieber C.M.K."/>
            <person name="Emerson J.B."/>
            <person name="Anantharaman K."/>
            <person name="Thomas B.C."/>
            <person name="Malmstrom R."/>
            <person name="Stieglmeier M."/>
            <person name="Klingl A."/>
            <person name="Woyke T."/>
            <person name="Ryan C.M."/>
            <person name="Banfield J.F."/>
        </authorList>
    </citation>
    <scope>NUCLEOTIDE SEQUENCE [LARGE SCALE GENOMIC DNA]</scope>
</reference>
<keyword evidence="5 10" id="KW-0547">Nucleotide-binding</keyword>
<dbReference type="InterPro" id="IPR036695">
    <property type="entry name" value="Arg-tRNA-synth_N_sf"/>
</dbReference>
<feature type="domain" description="Arginyl tRNA synthetase N-terminal" evidence="13">
    <location>
        <begin position="9"/>
        <end position="87"/>
    </location>
</feature>
<dbReference type="GO" id="GO:0005737">
    <property type="term" value="C:cytoplasm"/>
    <property type="evidence" value="ECO:0007669"/>
    <property type="project" value="UniProtKB-SubCell"/>
</dbReference>
<organism evidence="14 15">
    <name type="scientific">Candidatus Niyogibacteria bacterium CG10_big_fil_rev_8_21_14_0_10_46_36</name>
    <dbReference type="NCBI Taxonomy" id="1974726"/>
    <lineage>
        <taxon>Bacteria</taxon>
        <taxon>Candidatus Niyogiibacteriota</taxon>
    </lineage>
</organism>
<keyword evidence="8 10" id="KW-0030">Aminoacyl-tRNA synthetase</keyword>
<dbReference type="InterPro" id="IPR005148">
    <property type="entry name" value="Arg-tRNA-synth_N"/>
</dbReference>
<evidence type="ECO:0000256" key="8">
    <source>
        <dbReference type="ARBA" id="ARBA00023146"/>
    </source>
</evidence>
<evidence type="ECO:0000313" key="15">
    <source>
        <dbReference type="Proteomes" id="UP000231503"/>
    </source>
</evidence>
<evidence type="ECO:0000256" key="3">
    <source>
        <dbReference type="ARBA" id="ARBA00022490"/>
    </source>
</evidence>
<keyword evidence="7 10" id="KW-0648">Protein biosynthesis</keyword>
<comment type="subcellular location">
    <subcellularLocation>
        <location evidence="1 10">Cytoplasm</location>
    </subcellularLocation>
</comment>
<evidence type="ECO:0000256" key="2">
    <source>
        <dbReference type="ARBA" id="ARBA00005594"/>
    </source>
</evidence>
<dbReference type="Pfam" id="PF05746">
    <property type="entry name" value="DALR_1"/>
    <property type="match status" value="1"/>
</dbReference>
<dbReference type="PANTHER" id="PTHR11956:SF5">
    <property type="entry name" value="ARGININE--TRNA LIGASE, CYTOPLASMIC"/>
    <property type="match status" value="1"/>
</dbReference>
<dbReference type="SUPFAM" id="SSF47323">
    <property type="entry name" value="Anticodon-binding domain of a subclass of class I aminoacyl-tRNA synthetases"/>
    <property type="match status" value="1"/>
</dbReference>
<dbReference type="Pfam" id="PF00750">
    <property type="entry name" value="tRNA-synt_1d"/>
    <property type="match status" value="1"/>
</dbReference>
<dbReference type="EC" id="6.1.1.19" evidence="10"/>
<dbReference type="SUPFAM" id="SSF52374">
    <property type="entry name" value="Nucleotidylyl transferase"/>
    <property type="match status" value="1"/>
</dbReference>
<evidence type="ECO:0000256" key="5">
    <source>
        <dbReference type="ARBA" id="ARBA00022741"/>
    </source>
</evidence>
<evidence type="ECO:0000256" key="4">
    <source>
        <dbReference type="ARBA" id="ARBA00022598"/>
    </source>
</evidence>
<dbReference type="HAMAP" id="MF_00123">
    <property type="entry name" value="Arg_tRNA_synth"/>
    <property type="match status" value="1"/>
</dbReference>
<proteinExistence type="inferred from homology"/>
<comment type="catalytic activity">
    <reaction evidence="9 10">
        <text>tRNA(Arg) + L-arginine + ATP = L-arginyl-tRNA(Arg) + AMP + diphosphate</text>
        <dbReference type="Rhea" id="RHEA:20301"/>
        <dbReference type="Rhea" id="RHEA-COMP:9658"/>
        <dbReference type="Rhea" id="RHEA-COMP:9673"/>
        <dbReference type="ChEBI" id="CHEBI:30616"/>
        <dbReference type="ChEBI" id="CHEBI:32682"/>
        <dbReference type="ChEBI" id="CHEBI:33019"/>
        <dbReference type="ChEBI" id="CHEBI:78442"/>
        <dbReference type="ChEBI" id="CHEBI:78513"/>
        <dbReference type="ChEBI" id="CHEBI:456215"/>
        <dbReference type="EC" id="6.1.1.19"/>
    </reaction>
</comment>
<dbReference type="Proteomes" id="UP000231503">
    <property type="component" value="Unassembled WGS sequence"/>
</dbReference>
<comment type="caution">
    <text evidence="14">The sequence shown here is derived from an EMBL/GenBank/DDBJ whole genome shotgun (WGS) entry which is preliminary data.</text>
</comment>
<dbReference type="SUPFAM" id="SSF55190">
    <property type="entry name" value="Arginyl-tRNA synthetase (ArgRS), N-terminal 'additional' domain"/>
    <property type="match status" value="1"/>
</dbReference>
<evidence type="ECO:0000256" key="7">
    <source>
        <dbReference type="ARBA" id="ARBA00022917"/>
    </source>
</evidence>
<dbReference type="PROSITE" id="PS00178">
    <property type="entry name" value="AA_TRNA_LIGASE_I"/>
    <property type="match status" value="1"/>
</dbReference>
<dbReference type="SMART" id="SM00836">
    <property type="entry name" value="DALR_1"/>
    <property type="match status" value="1"/>
</dbReference>
<dbReference type="GO" id="GO:0006420">
    <property type="term" value="P:arginyl-tRNA aminoacylation"/>
    <property type="evidence" value="ECO:0007669"/>
    <property type="project" value="UniProtKB-UniRule"/>
</dbReference>
<dbReference type="Gene3D" id="3.30.1360.70">
    <property type="entry name" value="Arginyl tRNA synthetase N-terminal domain"/>
    <property type="match status" value="1"/>
</dbReference>
<dbReference type="InterPro" id="IPR001412">
    <property type="entry name" value="aa-tRNA-synth_I_CS"/>
</dbReference>
<dbReference type="GO" id="GO:0005524">
    <property type="term" value="F:ATP binding"/>
    <property type="evidence" value="ECO:0007669"/>
    <property type="project" value="UniProtKB-UniRule"/>
</dbReference>
<dbReference type="AlphaFoldDB" id="A0A2H0TD02"/>
<feature type="short sequence motif" description="'HIGH' region" evidence="10">
    <location>
        <begin position="123"/>
        <end position="133"/>
    </location>
</feature>
<keyword evidence="6 10" id="KW-0067">ATP-binding</keyword>
<evidence type="ECO:0000256" key="10">
    <source>
        <dbReference type="HAMAP-Rule" id="MF_00123"/>
    </source>
</evidence>
<dbReference type="CDD" id="cd00671">
    <property type="entry name" value="ArgRS_core"/>
    <property type="match status" value="1"/>
</dbReference>
<comment type="subunit">
    <text evidence="10">Monomer.</text>
</comment>
<dbReference type="Gene3D" id="3.40.50.620">
    <property type="entry name" value="HUPs"/>
    <property type="match status" value="1"/>
</dbReference>
<keyword evidence="4 10" id="KW-0436">Ligase</keyword>
<accession>A0A2H0TD02</accession>
<gene>
    <name evidence="10" type="primary">argS</name>
    <name evidence="14" type="ORF">COU47_03630</name>
</gene>
<dbReference type="InterPro" id="IPR008909">
    <property type="entry name" value="DALR_anticod-bd"/>
</dbReference>
<evidence type="ECO:0000256" key="1">
    <source>
        <dbReference type="ARBA" id="ARBA00004496"/>
    </source>
</evidence>
<dbReference type="InterPro" id="IPR014729">
    <property type="entry name" value="Rossmann-like_a/b/a_fold"/>
</dbReference>
<comment type="similarity">
    <text evidence="2 10 11">Belongs to the class-I aminoacyl-tRNA synthetase family.</text>
</comment>
<protein>
    <recommendedName>
        <fullName evidence="10">Arginine--tRNA ligase</fullName>
        <ecNumber evidence="10">6.1.1.19</ecNumber>
    </recommendedName>
    <alternativeName>
        <fullName evidence="10">Arginyl-tRNA synthetase</fullName>
        <shortName evidence="10">ArgRS</shortName>
    </alternativeName>
</protein>
<dbReference type="InterPro" id="IPR035684">
    <property type="entry name" value="ArgRS_core"/>
</dbReference>
<feature type="domain" description="DALR anticodon binding" evidence="12">
    <location>
        <begin position="413"/>
        <end position="526"/>
    </location>
</feature>
<keyword evidence="3 10" id="KW-0963">Cytoplasm</keyword>
<dbReference type="GO" id="GO:0004814">
    <property type="term" value="F:arginine-tRNA ligase activity"/>
    <property type="evidence" value="ECO:0007669"/>
    <property type="project" value="UniProtKB-UniRule"/>
</dbReference>
<dbReference type="NCBIfam" id="TIGR00456">
    <property type="entry name" value="argS"/>
    <property type="match status" value="1"/>
</dbReference>
<evidence type="ECO:0000256" key="9">
    <source>
        <dbReference type="ARBA" id="ARBA00049339"/>
    </source>
</evidence>
<evidence type="ECO:0000256" key="11">
    <source>
        <dbReference type="RuleBase" id="RU363038"/>
    </source>
</evidence>